<dbReference type="Gene3D" id="3.10.180.10">
    <property type="entry name" value="2,3-Dihydroxybiphenyl 1,2-Dioxygenase, domain 1"/>
    <property type="match status" value="1"/>
</dbReference>
<organism evidence="2">
    <name type="scientific">uncultured Rubrobacteraceae bacterium</name>
    <dbReference type="NCBI Taxonomy" id="349277"/>
    <lineage>
        <taxon>Bacteria</taxon>
        <taxon>Bacillati</taxon>
        <taxon>Actinomycetota</taxon>
        <taxon>Rubrobacteria</taxon>
        <taxon>Rubrobacterales</taxon>
        <taxon>Rubrobacteraceae</taxon>
        <taxon>environmental samples</taxon>
    </lineage>
</organism>
<dbReference type="InterPro" id="IPR051332">
    <property type="entry name" value="Fosfomycin_Res_Enzymes"/>
</dbReference>
<reference evidence="2" key="1">
    <citation type="submission" date="2020-02" db="EMBL/GenBank/DDBJ databases">
        <authorList>
            <person name="Meier V. D."/>
        </authorList>
    </citation>
    <scope>NUCLEOTIDE SEQUENCE</scope>
    <source>
        <strain evidence="2">AVDCRST_MAG03</strain>
    </source>
</reference>
<proteinExistence type="predicted"/>
<dbReference type="PANTHER" id="PTHR36113:SF3">
    <property type="entry name" value="SLL5075 PROTEIN"/>
    <property type="match status" value="1"/>
</dbReference>
<dbReference type="AlphaFoldDB" id="A0A6J4PE49"/>
<dbReference type="PANTHER" id="PTHR36113">
    <property type="entry name" value="LYASE, PUTATIVE-RELATED-RELATED"/>
    <property type="match status" value="1"/>
</dbReference>
<dbReference type="InterPro" id="IPR037523">
    <property type="entry name" value="VOC_core"/>
</dbReference>
<dbReference type="InterPro" id="IPR029068">
    <property type="entry name" value="Glyas_Bleomycin-R_OHBP_Dase"/>
</dbReference>
<evidence type="ECO:0000259" key="1">
    <source>
        <dbReference type="PROSITE" id="PS51819"/>
    </source>
</evidence>
<dbReference type="CDD" id="cd06587">
    <property type="entry name" value="VOC"/>
    <property type="match status" value="1"/>
</dbReference>
<dbReference type="SUPFAM" id="SSF54593">
    <property type="entry name" value="Glyoxalase/Bleomycin resistance protein/Dihydroxybiphenyl dioxygenase"/>
    <property type="match status" value="1"/>
</dbReference>
<sequence length="126" mass="14132">MKLNHLNLTVSDVSRAREFLETYFGLTTLAERNYAGDNFAMMTDDNGSALSLMEKKEVSYPGTFHVGFVQESEERVEEMNRLLKDDGFEVKPPARLHGAWSFYLDAPGGFTVEVLGSDDPRFPFGG</sequence>
<accession>A0A6J4PE49</accession>
<dbReference type="InterPro" id="IPR004360">
    <property type="entry name" value="Glyas_Fos-R_dOase_dom"/>
</dbReference>
<evidence type="ECO:0000313" key="2">
    <source>
        <dbReference type="EMBL" id="CAA9413322.1"/>
    </source>
</evidence>
<dbReference type="Pfam" id="PF00903">
    <property type="entry name" value="Glyoxalase"/>
    <property type="match status" value="1"/>
</dbReference>
<protein>
    <recommendedName>
        <fullName evidence="1">VOC domain-containing protein</fullName>
    </recommendedName>
</protein>
<name>A0A6J4PE49_9ACTN</name>
<feature type="domain" description="VOC" evidence="1">
    <location>
        <begin position="2"/>
        <end position="117"/>
    </location>
</feature>
<dbReference type="PROSITE" id="PS51819">
    <property type="entry name" value="VOC"/>
    <property type="match status" value="1"/>
</dbReference>
<dbReference type="EMBL" id="CADCUT010000125">
    <property type="protein sequence ID" value="CAA9413322.1"/>
    <property type="molecule type" value="Genomic_DNA"/>
</dbReference>
<gene>
    <name evidence="2" type="ORF">AVDCRST_MAG03-2018</name>
</gene>